<evidence type="ECO:0000256" key="5">
    <source>
        <dbReference type="ARBA" id="ARBA00023242"/>
    </source>
</evidence>
<evidence type="ECO:0000259" key="6">
    <source>
        <dbReference type="PROSITE" id="PS50863"/>
    </source>
</evidence>
<dbReference type="Proteomes" id="UP000636709">
    <property type="component" value="Unassembled WGS sequence"/>
</dbReference>
<evidence type="ECO:0000313" key="7">
    <source>
        <dbReference type="EMBL" id="KAF8780701.1"/>
    </source>
</evidence>
<comment type="caution">
    <text evidence="7">The sequence shown here is derived from an EMBL/GenBank/DDBJ whole genome shotgun (WGS) entry which is preliminary data.</text>
</comment>
<dbReference type="PROSITE" id="PS50863">
    <property type="entry name" value="B3"/>
    <property type="match status" value="1"/>
</dbReference>
<organism evidence="7 8">
    <name type="scientific">Digitaria exilis</name>
    <dbReference type="NCBI Taxonomy" id="1010633"/>
    <lineage>
        <taxon>Eukaryota</taxon>
        <taxon>Viridiplantae</taxon>
        <taxon>Streptophyta</taxon>
        <taxon>Embryophyta</taxon>
        <taxon>Tracheophyta</taxon>
        <taxon>Spermatophyta</taxon>
        <taxon>Magnoliopsida</taxon>
        <taxon>Liliopsida</taxon>
        <taxon>Poales</taxon>
        <taxon>Poaceae</taxon>
        <taxon>PACMAD clade</taxon>
        <taxon>Panicoideae</taxon>
        <taxon>Panicodae</taxon>
        <taxon>Paniceae</taxon>
        <taxon>Anthephorinae</taxon>
        <taxon>Digitaria</taxon>
    </lineage>
</organism>
<dbReference type="AlphaFoldDB" id="A0A835KXS2"/>
<dbReference type="PANTHER" id="PTHR31920:SF135">
    <property type="entry name" value="B3 DOMAIN-CONTAINING PROTEIN OS03G0621600-RELATED"/>
    <property type="match status" value="1"/>
</dbReference>
<dbReference type="GO" id="GO:0005634">
    <property type="term" value="C:nucleus"/>
    <property type="evidence" value="ECO:0007669"/>
    <property type="project" value="UniProtKB-SubCell"/>
</dbReference>
<sequence>MVVAPFGKGKAGKVRRVEVGQDGDGAFLGRGWADFAAACGVGAGWLLVLRHHGGGALTVKAFDASCCLTEPATRHPCSSVAQPIGSTDASRRPQFISVLTPDSMEKLPIPAKFVHNYIRGGHMDNHLAILIGPLGKICQVELKMNGPNTFFSGGWPQFLVLHGITEAN</sequence>
<dbReference type="InterPro" id="IPR015300">
    <property type="entry name" value="DNA-bd_pseudobarrel_sf"/>
</dbReference>
<gene>
    <name evidence="7" type="ORF">HU200_001306</name>
</gene>
<evidence type="ECO:0000256" key="3">
    <source>
        <dbReference type="ARBA" id="ARBA00023125"/>
    </source>
</evidence>
<protein>
    <recommendedName>
        <fullName evidence="6">TF-B3 domain-containing protein</fullName>
    </recommendedName>
</protein>
<comment type="subcellular location">
    <subcellularLocation>
        <location evidence="1">Nucleus</location>
    </subcellularLocation>
</comment>
<evidence type="ECO:0000256" key="2">
    <source>
        <dbReference type="ARBA" id="ARBA00023015"/>
    </source>
</evidence>
<keyword evidence="5" id="KW-0539">Nucleus</keyword>
<keyword evidence="2" id="KW-0805">Transcription regulation</keyword>
<dbReference type="Gene3D" id="2.40.330.10">
    <property type="entry name" value="DNA-binding pseudobarrel domain"/>
    <property type="match status" value="2"/>
</dbReference>
<keyword evidence="3" id="KW-0238">DNA-binding</keyword>
<name>A0A835KXS2_9POAL</name>
<reference evidence="7" key="1">
    <citation type="submission" date="2020-07" db="EMBL/GenBank/DDBJ databases">
        <title>Genome sequence and genetic diversity analysis of an under-domesticated orphan crop, white fonio (Digitaria exilis).</title>
        <authorList>
            <person name="Bennetzen J.L."/>
            <person name="Chen S."/>
            <person name="Ma X."/>
            <person name="Wang X."/>
            <person name="Yssel A.E.J."/>
            <person name="Chaluvadi S.R."/>
            <person name="Johnson M."/>
            <person name="Gangashetty P."/>
            <person name="Hamidou F."/>
            <person name="Sanogo M.D."/>
            <person name="Zwaenepoel A."/>
            <person name="Wallace J."/>
            <person name="Van De Peer Y."/>
            <person name="Van Deynze A."/>
        </authorList>
    </citation>
    <scope>NUCLEOTIDE SEQUENCE</scope>
    <source>
        <tissue evidence="7">Leaves</tissue>
    </source>
</reference>
<accession>A0A835KXS2</accession>
<keyword evidence="4" id="KW-0804">Transcription</keyword>
<dbReference type="InterPro" id="IPR050655">
    <property type="entry name" value="Plant_B3_domain"/>
</dbReference>
<keyword evidence="8" id="KW-1185">Reference proteome</keyword>
<dbReference type="SUPFAM" id="SSF101936">
    <property type="entry name" value="DNA-binding pseudobarrel domain"/>
    <property type="match status" value="2"/>
</dbReference>
<feature type="domain" description="TF-B3" evidence="6">
    <location>
        <begin position="1"/>
        <end position="65"/>
    </location>
</feature>
<dbReference type="InterPro" id="IPR003340">
    <property type="entry name" value="B3_DNA-bd"/>
</dbReference>
<dbReference type="GO" id="GO:0003677">
    <property type="term" value="F:DNA binding"/>
    <property type="evidence" value="ECO:0007669"/>
    <property type="project" value="UniProtKB-KW"/>
</dbReference>
<evidence type="ECO:0000256" key="1">
    <source>
        <dbReference type="ARBA" id="ARBA00004123"/>
    </source>
</evidence>
<dbReference type="PANTHER" id="PTHR31920">
    <property type="entry name" value="B3 DOMAIN-CONTAINING"/>
    <property type="match status" value="1"/>
</dbReference>
<dbReference type="OrthoDB" id="1109907at2759"/>
<evidence type="ECO:0000313" key="8">
    <source>
        <dbReference type="Proteomes" id="UP000636709"/>
    </source>
</evidence>
<evidence type="ECO:0000256" key="4">
    <source>
        <dbReference type="ARBA" id="ARBA00023163"/>
    </source>
</evidence>
<dbReference type="EMBL" id="JACEFO010000121">
    <property type="protein sequence ID" value="KAF8780701.1"/>
    <property type="molecule type" value="Genomic_DNA"/>
</dbReference>
<proteinExistence type="predicted"/>